<dbReference type="STRING" id="1307839.L21SP5_00741"/>
<sequence>MIFIYLSSLLFRLQLNIFKMRVIFFLLIIVLFAQCTQYKNLVYLQQDESTTDSARLAAIDKYELRPGDLLHVRVFSPDPAINQMFNFESSDSRSNYNDISLYLNGFQINDSSHIELPVIGVIDLENKSMAEARKTIADSVNAYVSDASVRVKLLSYRVNIIGEVSQPGVKTVYRHQSNIFEVLGMAGDINPMGDRTEVEVFRQYEGKKLKVTIDLSQFSALSSPAYHIYPNDVIYVKPLKAKAFRENIPIISLSLTTITTFLLILNYFR</sequence>
<reference evidence="4 5" key="1">
    <citation type="submission" date="2015-11" db="EMBL/GenBank/DDBJ databases">
        <title>Description and complete genome sequence of a novel strain predominating in hypersaline microbial mats and representing a new family of the Bacteriodetes phylum.</title>
        <authorList>
            <person name="Spring S."/>
            <person name="Bunk B."/>
            <person name="Sproer C."/>
            <person name="Klenk H.-P."/>
        </authorList>
    </citation>
    <scope>NUCLEOTIDE SEQUENCE [LARGE SCALE GENOMIC DNA]</scope>
    <source>
        <strain evidence="4 5">L21-Spi-D4</strain>
    </source>
</reference>
<keyword evidence="1" id="KW-0732">Signal</keyword>
<dbReference type="EMBL" id="CP013118">
    <property type="protein sequence ID" value="ALO14413.1"/>
    <property type="molecule type" value="Genomic_DNA"/>
</dbReference>
<gene>
    <name evidence="4" type="ORF">L21SP5_00741</name>
</gene>
<feature type="domain" description="Polysaccharide export protein N-terminal" evidence="3">
    <location>
        <begin position="60"/>
        <end position="153"/>
    </location>
</feature>
<dbReference type="KEGG" id="blq:L21SP5_00741"/>
<evidence type="ECO:0000256" key="1">
    <source>
        <dbReference type="ARBA" id="ARBA00022729"/>
    </source>
</evidence>
<feature type="transmembrane region" description="Helical" evidence="2">
    <location>
        <begin position="248"/>
        <end position="268"/>
    </location>
</feature>
<dbReference type="PATRIC" id="fig|1307839.3.peg.785"/>
<proteinExistence type="predicted"/>
<dbReference type="Gene3D" id="3.10.560.10">
    <property type="entry name" value="Outer membrane lipoprotein wza domain like"/>
    <property type="match status" value="1"/>
</dbReference>
<organism evidence="4 5">
    <name type="scientific">Salinivirga cyanobacteriivorans</name>
    <dbReference type="NCBI Taxonomy" id="1307839"/>
    <lineage>
        <taxon>Bacteria</taxon>
        <taxon>Pseudomonadati</taxon>
        <taxon>Bacteroidota</taxon>
        <taxon>Bacteroidia</taxon>
        <taxon>Bacteroidales</taxon>
        <taxon>Salinivirgaceae</taxon>
        <taxon>Salinivirga</taxon>
    </lineage>
</organism>
<keyword evidence="2" id="KW-1133">Transmembrane helix</keyword>
<dbReference type="InterPro" id="IPR049712">
    <property type="entry name" value="Poly_export"/>
</dbReference>
<keyword evidence="2" id="KW-0472">Membrane</keyword>
<protein>
    <submittedName>
        <fullName evidence="4">Polysaccharide export protein Wza</fullName>
    </submittedName>
</protein>
<evidence type="ECO:0000313" key="4">
    <source>
        <dbReference type="EMBL" id="ALO14413.1"/>
    </source>
</evidence>
<evidence type="ECO:0000313" key="5">
    <source>
        <dbReference type="Proteomes" id="UP000064893"/>
    </source>
</evidence>
<dbReference type="Proteomes" id="UP000064893">
    <property type="component" value="Chromosome"/>
</dbReference>
<dbReference type="InterPro" id="IPR003715">
    <property type="entry name" value="Poly_export_N"/>
</dbReference>
<evidence type="ECO:0000259" key="3">
    <source>
        <dbReference type="Pfam" id="PF02563"/>
    </source>
</evidence>
<dbReference type="PANTHER" id="PTHR33619">
    <property type="entry name" value="POLYSACCHARIDE EXPORT PROTEIN GFCE-RELATED"/>
    <property type="match status" value="1"/>
</dbReference>
<dbReference type="Pfam" id="PF02563">
    <property type="entry name" value="Poly_export"/>
    <property type="match status" value="1"/>
</dbReference>
<keyword evidence="2" id="KW-0812">Transmembrane</keyword>
<dbReference type="PANTHER" id="PTHR33619:SF3">
    <property type="entry name" value="POLYSACCHARIDE EXPORT PROTEIN GFCE-RELATED"/>
    <property type="match status" value="1"/>
</dbReference>
<dbReference type="GO" id="GO:0015159">
    <property type="term" value="F:polysaccharide transmembrane transporter activity"/>
    <property type="evidence" value="ECO:0007669"/>
    <property type="project" value="InterPro"/>
</dbReference>
<dbReference type="AlphaFoldDB" id="A0A0S2HWM0"/>
<keyword evidence="5" id="KW-1185">Reference proteome</keyword>
<accession>A0A0S2HWM0</accession>
<evidence type="ECO:0000256" key="2">
    <source>
        <dbReference type="SAM" id="Phobius"/>
    </source>
</evidence>
<name>A0A0S2HWM0_9BACT</name>